<comment type="caution">
    <text evidence="2">The sequence shown here is derived from an EMBL/GenBank/DDBJ whole genome shotgun (WGS) entry which is preliminary data.</text>
</comment>
<evidence type="ECO:0000256" key="1">
    <source>
        <dbReference type="SAM" id="MobiDB-lite"/>
    </source>
</evidence>
<protein>
    <submittedName>
        <fullName evidence="2">Phage r1t holin</fullName>
    </submittedName>
</protein>
<keyword evidence="3" id="KW-1185">Reference proteome</keyword>
<dbReference type="Pfam" id="PF16945">
    <property type="entry name" value="Phage_r1t_holin"/>
    <property type="match status" value="1"/>
</dbReference>
<dbReference type="InterPro" id="IPR020109">
    <property type="entry name" value="Holin_r1t"/>
</dbReference>
<dbReference type="EMBL" id="QNSB01000003">
    <property type="protein sequence ID" value="RBP73103.1"/>
    <property type="molecule type" value="Genomic_DNA"/>
</dbReference>
<reference evidence="2 3" key="1">
    <citation type="submission" date="2018-06" db="EMBL/GenBank/DDBJ databases">
        <title>Freshwater and sediment microbial communities from various areas in North America, analyzing microbe dynamics in response to fracking.</title>
        <authorList>
            <person name="Lamendella R."/>
        </authorList>
    </citation>
    <scope>NUCLEOTIDE SEQUENCE [LARGE SCALE GENOMIC DNA]</scope>
    <source>
        <strain evidence="2 3">3b_TX</strain>
    </source>
</reference>
<gene>
    <name evidence="2" type="ORF">DFO65_103401</name>
</gene>
<name>A0A366IKZ2_9MICO</name>
<organism evidence="2 3">
    <name type="scientific">Brevibacterium celere</name>
    <dbReference type="NCBI Taxonomy" id="225845"/>
    <lineage>
        <taxon>Bacteria</taxon>
        <taxon>Bacillati</taxon>
        <taxon>Actinomycetota</taxon>
        <taxon>Actinomycetes</taxon>
        <taxon>Micrococcales</taxon>
        <taxon>Brevibacteriaceae</taxon>
        <taxon>Brevibacterium</taxon>
    </lineage>
</organism>
<dbReference type="AlphaFoldDB" id="A0A366IKZ2"/>
<evidence type="ECO:0000313" key="2">
    <source>
        <dbReference type="EMBL" id="RBP73103.1"/>
    </source>
</evidence>
<evidence type="ECO:0000313" key="3">
    <source>
        <dbReference type="Proteomes" id="UP000253509"/>
    </source>
</evidence>
<dbReference type="RefSeq" id="WP_113903556.1">
    <property type="nucleotide sequence ID" value="NZ_QNSB01000003.1"/>
</dbReference>
<feature type="compositionally biased region" description="Acidic residues" evidence="1">
    <location>
        <begin position="93"/>
        <end position="105"/>
    </location>
</feature>
<proteinExistence type="predicted"/>
<dbReference type="Proteomes" id="UP000253509">
    <property type="component" value="Unassembled WGS sequence"/>
</dbReference>
<feature type="region of interest" description="Disordered" evidence="1">
    <location>
        <begin position="93"/>
        <end position="116"/>
    </location>
</feature>
<sequence>MSTYATKEFWVATGERALKTAAQTAIALIGTDQTGILTLDWGQIVSVTATAVVLSVLTSLVGGAAGSGPSFTKAEVTVNQTEAPPSIVGEEAFFDDQDEVLETDDTPPPAGYEPRH</sequence>
<feature type="compositionally biased region" description="Pro residues" evidence="1">
    <location>
        <begin position="106"/>
        <end position="116"/>
    </location>
</feature>
<accession>A0A366IKZ2</accession>